<dbReference type="PANTHER" id="PTHR18968:SF166">
    <property type="entry name" value="2-HYDROXYACYL-COA LYASE 2"/>
    <property type="match status" value="1"/>
</dbReference>
<dbReference type="Pfam" id="PF02775">
    <property type="entry name" value="TPP_enzyme_C"/>
    <property type="match status" value="1"/>
</dbReference>
<dbReference type="SUPFAM" id="SSF52518">
    <property type="entry name" value="Thiamin diphosphate-binding fold (THDP-binding)"/>
    <property type="match status" value="2"/>
</dbReference>
<evidence type="ECO:0000256" key="1">
    <source>
        <dbReference type="ARBA" id="ARBA00001946"/>
    </source>
</evidence>
<comment type="cofactor">
    <cofactor evidence="1">
        <name>Mg(2+)</name>
        <dbReference type="ChEBI" id="CHEBI:18420"/>
    </cofactor>
</comment>
<dbReference type="InterPro" id="IPR011766">
    <property type="entry name" value="TPP_enzyme_TPP-bd"/>
</dbReference>
<dbReference type="InterPro" id="IPR012001">
    <property type="entry name" value="Thiamin_PyroP_enz_TPP-bd_dom"/>
</dbReference>
<dbReference type="KEGG" id="cuh:BJN34_22610"/>
<dbReference type="EMBL" id="CP017758">
    <property type="protein sequence ID" value="AQV96659.1"/>
    <property type="molecule type" value="Genomic_DNA"/>
</dbReference>
<dbReference type="CDD" id="cd02004">
    <property type="entry name" value="TPP_BZL_OCoD_HPCL"/>
    <property type="match status" value="1"/>
</dbReference>
<evidence type="ECO:0000259" key="7">
    <source>
        <dbReference type="Pfam" id="PF00205"/>
    </source>
</evidence>
<dbReference type="OrthoDB" id="2254214at2"/>
<dbReference type="PANTHER" id="PTHR18968">
    <property type="entry name" value="THIAMINE PYROPHOSPHATE ENZYMES"/>
    <property type="match status" value="1"/>
</dbReference>
<gene>
    <name evidence="10" type="ORF">BJN34_22610</name>
</gene>
<dbReference type="Pfam" id="PF00205">
    <property type="entry name" value="TPP_enzyme_M"/>
    <property type="match status" value="1"/>
</dbReference>
<evidence type="ECO:0000256" key="3">
    <source>
        <dbReference type="ARBA" id="ARBA00007812"/>
    </source>
</evidence>
<dbReference type="InterPro" id="IPR029035">
    <property type="entry name" value="DHS-like_NAD/FAD-binding_dom"/>
</dbReference>
<evidence type="ECO:0000259" key="9">
    <source>
        <dbReference type="Pfam" id="PF02776"/>
    </source>
</evidence>
<reference evidence="11" key="1">
    <citation type="submission" date="2017-02" db="EMBL/GenBank/DDBJ databases">
        <title>Complete genome sequence of Cupriavidus necator strain NH9, a 3-chlorobenzoate degrader.</title>
        <authorList>
            <person name="Moriuchi R."/>
            <person name="Dohra H."/>
            <person name="Ogawa N."/>
        </authorList>
    </citation>
    <scope>NUCLEOTIDE SEQUENCE [LARGE SCALE GENOMIC DNA]</scope>
    <source>
        <strain evidence="11">NH9</strain>
    </source>
</reference>
<evidence type="ECO:0000256" key="6">
    <source>
        <dbReference type="RuleBase" id="RU362132"/>
    </source>
</evidence>
<feature type="domain" description="Thiamine pyrophosphate enzyme N-terminal TPP-binding" evidence="9">
    <location>
        <begin position="5"/>
        <end position="108"/>
    </location>
</feature>
<dbReference type="InterPro" id="IPR045229">
    <property type="entry name" value="TPP_enz"/>
</dbReference>
<dbReference type="GO" id="GO:0005948">
    <property type="term" value="C:acetolactate synthase complex"/>
    <property type="evidence" value="ECO:0007669"/>
    <property type="project" value="TreeGrafter"/>
</dbReference>
<dbReference type="FunFam" id="3.40.50.970:FF:000007">
    <property type="entry name" value="Acetolactate synthase"/>
    <property type="match status" value="1"/>
</dbReference>
<dbReference type="Proteomes" id="UP000189627">
    <property type="component" value="Chromosome 2"/>
</dbReference>
<evidence type="ECO:0000256" key="5">
    <source>
        <dbReference type="ARBA" id="ARBA00023052"/>
    </source>
</evidence>
<proteinExistence type="inferred from homology"/>
<dbReference type="GO" id="GO:0000287">
    <property type="term" value="F:magnesium ion binding"/>
    <property type="evidence" value="ECO:0007669"/>
    <property type="project" value="InterPro"/>
</dbReference>
<dbReference type="Gene3D" id="3.40.50.1220">
    <property type="entry name" value="TPP-binding domain"/>
    <property type="match status" value="1"/>
</dbReference>
<evidence type="ECO:0000256" key="4">
    <source>
        <dbReference type="ARBA" id="ARBA00022723"/>
    </source>
</evidence>
<feature type="domain" description="Thiamine pyrophosphate enzyme central" evidence="7">
    <location>
        <begin position="195"/>
        <end position="329"/>
    </location>
</feature>
<accession>A0A1U9UVS2</accession>
<keyword evidence="4" id="KW-0479">Metal-binding</keyword>
<dbReference type="Gene3D" id="3.40.50.970">
    <property type="match status" value="2"/>
</dbReference>
<dbReference type="PROSITE" id="PS00187">
    <property type="entry name" value="TPP_ENZYMES"/>
    <property type="match status" value="1"/>
</dbReference>
<comment type="cofactor">
    <cofactor evidence="2">
        <name>thiamine diphosphate</name>
        <dbReference type="ChEBI" id="CHEBI:58937"/>
    </cofactor>
</comment>
<dbReference type="GO" id="GO:0030976">
    <property type="term" value="F:thiamine pyrophosphate binding"/>
    <property type="evidence" value="ECO:0007669"/>
    <property type="project" value="InterPro"/>
</dbReference>
<comment type="similarity">
    <text evidence="3 6">Belongs to the TPP enzyme family.</text>
</comment>
<dbReference type="Pfam" id="PF02776">
    <property type="entry name" value="TPP_enzyme_N"/>
    <property type="match status" value="1"/>
</dbReference>
<dbReference type="SUPFAM" id="SSF52467">
    <property type="entry name" value="DHS-like NAD/FAD-binding domain"/>
    <property type="match status" value="1"/>
</dbReference>
<dbReference type="GO" id="GO:0009099">
    <property type="term" value="P:L-valine biosynthetic process"/>
    <property type="evidence" value="ECO:0007669"/>
    <property type="project" value="TreeGrafter"/>
</dbReference>
<evidence type="ECO:0000256" key="2">
    <source>
        <dbReference type="ARBA" id="ARBA00001964"/>
    </source>
</evidence>
<dbReference type="InterPro" id="IPR000399">
    <property type="entry name" value="TPP-bd_CS"/>
</dbReference>
<protein>
    <submittedName>
        <fullName evidence="10">Thiamine pyrophosphate-binding protein</fullName>
    </submittedName>
</protein>
<dbReference type="GO" id="GO:0003984">
    <property type="term" value="F:acetolactate synthase activity"/>
    <property type="evidence" value="ECO:0007669"/>
    <property type="project" value="TreeGrafter"/>
</dbReference>
<keyword evidence="5 6" id="KW-0786">Thiamine pyrophosphate</keyword>
<dbReference type="InterPro" id="IPR012000">
    <property type="entry name" value="Thiamin_PyroP_enz_cen_dom"/>
</dbReference>
<dbReference type="GO" id="GO:0050660">
    <property type="term" value="F:flavin adenine dinucleotide binding"/>
    <property type="evidence" value="ECO:0007669"/>
    <property type="project" value="TreeGrafter"/>
</dbReference>
<dbReference type="InterPro" id="IPR029061">
    <property type="entry name" value="THDP-binding"/>
</dbReference>
<name>A0A1U9UVS2_CUPNE</name>
<dbReference type="GO" id="GO:0009097">
    <property type="term" value="P:isoleucine biosynthetic process"/>
    <property type="evidence" value="ECO:0007669"/>
    <property type="project" value="TreeGrafter"/>
</dbReference>
<dbReference type="RefSeq" id="WP_078199108.1">
    <property type="nucleotide sequence ID" value="NZ_CP017758.1"/>
</dbReference>
<feature type="domain" description="Thiamine pyrophosphate enzyme TPP-binding" evidence="8">
    <location>
        <begin position="391"/>
        <end position="539"/>
    </location>
</feature>
<sequence>MSVVDGGQVLVKAMQSFGVSTVFTLHGGHLESAYYAAVAAGIRLVDTRHEQAAGLAAMGWARATGNVGVAMVTAGGGVTNIVTAVANAYVDCVAMVIIGGAPPLRDIDALPVNSGYEQLSVMRGITKWACGVTHIELLPEMVARAFRIAREGRPGPVYLEIPSDVMFARIDDDALSYPNGALRVSRAAPTHEAASQALQLLKSAQRPVILAGGGIVYSGAADPLLAFAERSGIPVLTNNKSRGVVPTNHRLWGRGFSSIAANAARGGGSPDVVLILGARLGLYTGGRRTSVIPDSASVIQVDIRSEEIGRLRDIQLGITADCSEMLVALLDADTDHAWPDWSEWASTLVPQPTKIAEPAPKHGETSAHISPAQLAAHLAAAAPAQSILVTDGGETPAWLDAEAQSLEPNHWLGHGYLGIMGEGLPLAVGVQIARPEARVICLAGDGAIGFNFAEFDTMVRHNLPIVVVVNNDAQWSMSAHGQDLVYGQGNRVVSELRHTRYDLAAQAFGAYSEHVEHIDQLAPAIDRALKSNRPACINVFTRPQSIAPVTQRFVGLAAKGLVGDSGLSRVPYADVLEV</sequence>
<evidence type="ECO:0000259" key="8">
    <source>
        <dbReference type="Pfam" id="PF02775"/>
    </source>
</evidence>
<evidence type="ECO:0000313" key="10">
    <source>
        <dbReference type="EMBL" id="AQV96659.1"/>
    </source>
</evidence>
<dbReference type="CDD" id="cd07035">
    <property type="entry name" value="TPP_PYR_POX_like"/>
    <property type="match status" value="1"/>
</dbReference>
<dbReference type="AlphaFoldDB" id="A0A1U9UVS2"/>
<organism evidence="10 11">
    <name type="scientific">Cupriavidus necator</name>
    <name type="common">Alcaligenes eutrophus</name>
    <name type="synonym">Ralstonia eutropha</name>
    <dbReference type="NCBI Taxonomy" id="106590"/>
    <lineage>
        <taxon>Bacteria</taxon>
        <taxon>Pseudomonadati</taxon>
        <taxon>Pseudomonadota</taxon>
        <taxon>Betaproteobacteria</taxon>
        <taxon>Burkholderiales</taxon>
        <taxon>Burkholderiaceae</taxon>
        <taxon>Cupriavidus</taxon>
    </lineage>
</organism>
<evidence type="ECO:0000313" key="11">
    <source>
        <dbReference type="Proteomes" id="UP000189627"/>
    </source>
</evidence>